<evidence type="ECO:0000313" key="2">
    <source>
        <dbReference type="EMBL" id="PYI21660.1"/>
    </source>
</evidence>
<organism evidence="2 3">
    <name type="scientific">Aspergillus violaceofuscus (strain CBS 115571)</name>
    <dbReference type="NCBI Taxonomy" id="1450538"/>
    <lineage>
        <taxon>Eukaryota</taxon>
        <taxon>Fungi</taxon>
        <taxon>Dikarya</taxon>
        <taxon>Ascomycota</taxon>
        <taxon>Pezizomycotina</taxon>
        <taxon>Eurotiomycetes</taxon>
        <taxon>Eurotiomycetidae</taxon>
        <taxon>Eurotiales</taxon>
        <taxon>Aspergillaceae</taxon>
        <taxon>Aspergillus</taxon>
    </lineage>
</organism>
<feature type="compositionally biased region" description="Polar residues" evidence="1">
    <location>
        <begin position="10"/>
        <end position="21"/>
    </location>
</feature>
<feature type="region of interest" description="Disordered" evidence="1">
    <location>
        <begin position="1"/>
        <end position="21"/>
    </location>
</feature>
<sequence>MTVTPPPHGQPNNTPESLQEAQAAVNQNLAAINQAVQDGNTQLADELKANHQALFQKCKEEAEQHGLMSKPTAEQREASAKAFQQHDQEESTSADDVQAELKQAADDLHKANEAGNEDLAHELRAKIEKLRHQSPGSGATGIHSKLSGGTELWIEIHNCRPGATLYNAHSWDDVVGDWKSGSAGNYGYGDVCYLHMKGDWSVSCRTYWYWSDGSGRASCYWAYGGTPVGLSSGQGMQVASESNDGGSSYHTWDGRIVRFYLS</sequence>
<feature type="region of interest" description="Disordered" evidence="1">
    <location>
        <begin position="62"/>
        <end position="96"/>
    </location>
</feature>
<proteinExistence type="predicted"/>
<dbReference type="OMA" id="LWIEIHN"/>
<accession>A0A2V5HZB8</accession>
<dbReference type="Proteomes" id="UP000249829">
    <property type="component" value="Unassembled WGS sequence"/>
</dbReference>
<dbReference type="EMBL" id="KZ825115">
    <property type="protein sequence ID" value="PYI21660.1"/>
    <property type="molecule type" value="Genomic_DNA"/>
</dbReference>
<gene>
    <name evidence="2" type="ORF">BO99DRAFT_471885</name>
</gene>
<evidence type="ECO:0000313" key="3">
    <source>
        <dbReference type="Proteomes" id="UP000249829"/>
    </source>
</evidence>
<dbReference type="AlphaFoldDB" id="A0A2V5HZB8"/>
<feature type="compositionally biased region" description="Basic and acidic residues" evidence="1">
    <location>
        <begin position="73"/>
        <end position="89"/>
    </location>
</feature>
<name>A0A2V5HZB8_ASPV1</name>
<reference evidence="2 3" key="1">
    <citation type="submission" date="2018-02" db="EMBL/GenBank/DDBJ databases">
        <title>The genomes of Aspergillus section Nigri reveals drivers in fungal speciation.</title>
        <authorList>
            <consortium name="DOE Joint Genome Institute"/>
            <person name="Vesth T.C."/>
            <person name="Nybo J."/>
            <person name="Theobald S."/>
            <person name="Brandl J."/>
            <person name="Frisvad J.C."/>
            <person name="Nielsen K.F."/>
            <person name="Lyhne E.K."/>
            <person name="Kogle M.E."/>
            <person name="Kuo A."/>
            <person name="Riley R."/>
            <person name="Clum A."/>
            <person name="Nolan M."/>
            <person name="Lipzen A."/>
            <person name="Salamov A."/>
            <person name="Henrissat B."/>
            <person name="Wiebenga A."/>
            <person name="De vries R.P."/>
            <person name="Grigoriev I.V."/>
            <person name="Mortensen U.H."/>
            <person name="Andersen M.R."/>
            <person name="Baker S.E."/>
        </authorList>
    </citation>
    <scope>NUCLEOTIDE SEQUENCE [LARGE SCALE GENOMIC DNA]</scope>
    <source>
        <strain evidence="2 3">CBS 115571</strain>
    </source>
</reference>
<keyword evidence="3" id="KW-1185">Reference proteome</keyword>
<protein>
    <submittedName>
        <fullName evidence="2">Uncharacterized protein</fullName>
    </submittedName>
</protein>
<evidence type="ECO:0000256" key="1">
    <source>
        <dbReference type="SAM" id="MobiDB-lite"/>
    </source>
</evidence>